<reference evidence="2 3" key="1">
    <citation type="submission" date="2017-09" db="EMBL/GenBank/DDBJ databases">
        <authorList>
            <person name="Ehlers B."/>
            <person name="Leendertz F.H."/>
        </authorList>
    </citation>
    <scope>NUCLEOTIDE SEQUENCE [LARGE SCALE GENOMIC DNA]</scope>
    <source>
        <strain evidence="2 3">CGMCC 1.12662</strain>
    </source>
</reference>
<accession>A0A285HSP2</accession>
<sequence>MGHVCLTIRAFAEKDRRNFKQVFIGGTFMKGWKIFTQSLRLVFANLKEALRISLVPYLVASAAMAWFLTTNADFLASEGGDSLAGFNGLSLLVFVIVGMVCYLWIAVAWHRYVLLREEGEGWVAQFRSDRILGYLGRGILLGLVLILPAIFMAFVVGALSVAGGLVVMIASGLIFTFAFTVIVYRLSPILPAAALGEPLKMNEAWEKTKGAGWDIALLALITAVINVIIQSVGEIGGNPGAPLAVIYMVVTGWLQFMVGLSILTTIYGHYVEGRSID</sequence>
<feature type="transmembrane region" description="Helical" evidence="1">
    <location>
        <begin position="244"/>
        <end position="267"/>
    </location>
</feature>
<organism evidence="2 3">
    <name type="scientific">Pseudooceanicola antarcticus</name>
    <dbReference type="NCBI Taxonomy" id="1247613"/>
    <lineage>
        <taxon>Bacteria</taxon>
        <taxon>Pseudomonadati</taxon>
        <taxon>Pseudomonadota</taxon>
        <taxon>Alphaproteobacteria</taxon>
        <taxon>Rhodobacterales</taxon>
        <taxon>Paracoccaceae</taxon>
        <taxon>Pseudooceanicola</taxon>
    </lineage>
</organism>
<feature type="transmembrane region" description="Helical" evidence="1">
    <location>
        <begin position="161"/>
        <end position="184"/>
    </location>
</feature>
<evidence type="ECO:0008006" key="4">
    <source>
        <dbReference type="Google" id="ProtNLM"/>
    </source>
</evidence>
<keyword evidence="1" id="KW-0472">Membrane</keyword>
<dbReference type="AlphaFoldDB" id="A0A285HSP2"/>
<keyword evidence="1" id="KW-1133">Transmembrane helix</keyword>
<feature type="transmembrane region" description="Helical" evidence="1">
    <location>
        <begin position="49"/>
        <end position="69"/>
    </location>
</feature>
<name>A0A285HSP2_9RHOB</name>
<feature type="transmembrane region" description="Helical" evidence="1">
    <location>
        <begin position="211"/>
        <end position="232"/>
    </location>
</feature>
<dbReference type="EMBL" id="OBEA01000001">
    <property type="protein sequence ID" value="SNY38714.1"/>
    <property type="molecule type" value="Genomic_DNA"/>
</dbReference>
<evidence type="ECO:0000313" key="3">
    <source>
        <dbReference type="Proteomes" id="UP000231655"/>
    </source>
</evidence>
<gene>
    <name evidence="2" type="ORF">SAMN06297129_0475</name>
</gene>
<feature type="transmembrane region" description="Helical" evidence="1">
    <location>
        <begin position="131"/>
        <end position="155"/>
    </location>
</feature>
<protein>
    <recommendedName>
        <fullName evidence="4">Membrane domain of glycerophosphoryl diester phosphodiesterase</fullName>
    </recommendedName>
</protein>
<proteinExistence type="predicted"/>
<dbReference type="Proteomes" id="UP000231655">
    <property type="component" value="Unassembled WGS sequence"/>
</dbReference>
<feature type="transmembrane region" description="Helical" evidence="1">
    <location>
        <begin position="89"/>
        <end position="110"/>
    </location>
</feature>
<evidence type="ECO:0000313" key="2">
    <source>
        <dbReference type="EMBL" id="SNY38714.1"/>
    </source>
</evidence>
<keyword evidence="1" id="KW-0812">Transmembrane</keyword>
<evidence type="ECO:0000256" key="1">
    <source>
        <dbReference type="SAM" id="Phobius"/>
    </source>
</evidence>